<dbReference type="Proteomes" id="UP000027138">
    <property type="component" value="Unassembled WGS sequence"/>
</dbReference>
<reference evidence="2 3" key="1">
    <citation type="journal article" date="2014" name="PLoS ONE">
        <title>Global Analysis of Gene Expression Profiles in Physic Nut (Jatropha curcas L.) Seedlings Exposed to Salt Stress.</title>
        <authorList>
            <person name="Zhang L."/>
            <person name="Zhang C."/>
            <person name="Wu P."/>
            <person name="Chen Y."/>
            <person name="Li M."/>
            <person name="Jiang H."/>
            <person name="Wu G."/>
        </authorList>
    </citation>
    <scope>NUCLEOTIDE SEQUENCE [LARGE SCALE GENOMIC DNA]</scope>
    <source>
        <strain evidence="3">cv. GZQX0401</strain>
        <tissue evidence="2">Young leaves</tissue>
    </source>
</reference>
<dbReference type="EMBL" id="KK914442">
    <property type="protein sequence ID" value="KDP36303.1"/>
    <property type="molecule type" value="Genomic_DNA"/>
</dbReference>
<organism evidence="2 3">
    <name type="scientific">Jatropha curcas</name>
    <name type="common">Barbados nut</name>
    <dbReference type="NCBI Taxonomy" id="180498"/>
    <lineage>
        <taxon>Eukaryota</taxon>
        <taxon>Viridiplantae</taxon>
        <taxon>Streptophyta</taxon>
        <taxon>Embryophyta</taxon>
        <taxon>Tracheophyta</taxon>
        <taxon>Spermatophyta</taxon>
        <taxon>Magnoliopsida</taxon>
        <taxon>eudicotyledons</taxon>
        <taxon>Gunneridae</taxon>
        <taxon>Pentapetalae</taxon>
        <taxon>rosids</taxon>
        <taxon>fabids</taxon>
        <taxon>Malpighiales</taxon>
        <taxon>Euphorbiaceae</taxon>
        <taxon>Crotonoideae</taxon>
        <taxon>Jatropheae</taxon>
        <taxon>Jatropha</taxon>
    </lineage>
</organism>
<protein>
    <submittedName>
        <fullName evidence="2">Uncharacterized protein</fullName>
    </submittedName>
</protein>
<name>A0A067KMU7_JATCU</name>
<evidence type="ECO:0000313" key="3">
    <source>
        <dbReference type="Proteomes" id="UP000027138"/>
    </source>
</evidence>
<evidence type="ECO:0000256" key="1">
    <source>
        <dbReference type="SAM" id="MobiDB-lite"/>
    </source>
</evidence>
<dbReference type="AlphaFoldDB" id="A0A067KMU7"/>
<sequence>MYRWKPWERRVEQSDQDEGTSDVQMQRQRKGKAPVTSSSHAEEEEDEVAGWKQVLSKVEALQQSQETLQVTVFDMGQQLHTIQKNHERMEWKWMKYFHKQNIEFTLSPPGSPEA</sequence>
<feature type="region of interest" description="Disordered" evidence="1">
    <location>
        <begin position="1"/>
        <end position="48"/>
    </location>
</feature>
<proteinExistence type="predicted"/>
<feature type="compositionally biased region" description="Basic and acidic residues" evidence="1">
    <location>
        <begin position="1"/>
        <end position="13"/>
    </location>
</feature>
<evidence type="ECO:0000313" key="2">
    <source>
        <dbReference type="EMBL" id="KDP36303.1"/>
    </source>
</evidence>
<gene>
    <name evidence="2" type="ORF">JCGZ_09518</name>
</gene>
<accession>A0A067KMU7</accession>
<keyword evidence="3" id="KW-1185">Reference proteome</keyword>